<proteinExistence type="predicted"/>
<reference evidence="1 2" key="1">
    <citation type="submission" date="2016-10" db="EMBL/GenBank/DDBJ databases">
        <authorList>
            <person name="de Groot N.N."/>
        </authorList>
    </citation>
    <scope>NUCLEOTIDE SEQUENCE [LARGE SCALE GENOMIC DNA]</scope>
    <source>
        <strain evidence="1 2">CGMCC 1.3401</strain>
    </source>
</reference>
<evidence type="ECO:0000313" key="1">
    <source>
        <dbReference type="EMBL" id="SCW86926.1"/>
    </source>
</evidence>
<dbReference type="AlphaFoldDB" id="A0A1G4TZV1"/>
<dbReference type="Proteomes" id="UP000199542">
    <property type="component" value="Unassembled WGS sequence"/>
</dbReference>
<evidence type="ECO:0000313" key="2">
    <source>
        <dbReference type="Proteomes" id="UP000199542"/>
    </source>
</evidence>
<sequence>MISTLTILSLDQGKIYVPPGDVHGDQTAEQSSAQVLEPGRRRWNLLNLLGFLRLFLGEACSHPQEAPSTSADPL</sequence>
<organism evidence="1 2">
    <name type="scientific">Rhizobium mongolense subsp. loessense</name>
    <dbReference type="NCBI Taxonomy" id="158890"/>
    <lineage>
        <taxon>Bacteria</taxon>
        <taxon>Pseudomonadati</taxon>
        <taxon>Pseudomonadota</taxon>
        <taxon>Alphaproteobacteria</taxon>
        <taxon>Hyphomicrobiales</taxon>
        <taxon>Rhizobiaceae</taxon>
        <taxon>Rhizobium/Agrobacterium group</taxon>
        <taxon>Rhizobium</taxon>
    </lineage>
</organism>
<gene>
    <name evidence="1" type="ORF">SAMN02927900_05892</name>
</gene>
<name>A0A1G4TZV1_9HYPH</name>
<protein>
    <submittedName>
        <fullName evidence="1">Uncharacterized protein</fullName>
    </submittedName>
</protein>
<dbReference type="EMBL" id="FMTM01000015">
    <property type="protein sequence ID" value="SCW86926.1"/>
    <property type="molecule type" value="Genomic_DNA"/>
</dbReference>
<accession>A0A1G4TZV1</accession>